<evidence type="ECO:0000313" key="1">
    <source>
        <dbReference type="EMBL" id="SUZ59091.1"/>
    </source>
</evidence>
<protein>
    <submittedName>
        <fullName evidence="1">Uncharacterized protein</fullName>
    </submittedName>
</protein>
<reference evidence="1" key="1">
    <citation type="submission" date="2018-05" db="EMBL/GenBank/DDBJ databases">
        <authorList>
            <person name="Lanie J.A."/>
            <person name="Ng W.-L."/>
            <person name="Kazmierczak K.M."/>
            <person name="Andrzejewski T.M."/>
            <person name="Davidsen T.M."/>
            <person name="Wayne K.J."/>
            <person name="Tettelin H."/>
            <person name="Glass J.I."/>
            <person name="Rusch D."/>
            <person name="Podicherti R."/>
            <person name="Tsui H.-C.T."/>
            <person name="Winkler M.E."/>
        </authorList>
    </citation>
    <scope>NUCLEOTIDE SEQUENCE</scope>
</reference>
<feature type="non-terminal residue" evidence="1">
    <location>
        <position position="1"/>
    </location>
</feature>
<dbReference type="AlphaFoldDB" id="A0A381NWU6"/>
<gene>
    <name evidence="1" type="ORF">METZ01_LOCUS11945</name>
</gene>
<name>A0A381NWU6_9ZZZZ</name>
<proteinExistence type="predicted"/>
<organism evidence="1">
    <name type="scientific">marine metagenome</name>
    <dbReference type="NCBI Taxonomy" id="408172"/>
    <lineage>
        <taxon>unclassified sequences</taxon>
        <taxon>metagenomes</taxon>
        <taxon>ecological metagenomes</taxon>
    </lineage>
</organism>
<sequence length="222" mass="25276">MAENITILGQCFNLSHKKTLTKQKIEDYSSTFLADLIDPDKKDLFKLSKINKNDNSATCKIEIYQQSIHPFSEGGFHLSAVLVCEFIDLFIRKIYEKKLLLNLLYLEMVCKNPIRKKILKPAVSINSSSNHNYSFIKPEKYGDDKIDISYDIENNSFSGNIEYISKKCDHFAKNNFKTSSDLSKHNSFNILDFFVNGLEADVKISFSCETLSTNGFLLGPGL</sequence>
<feature type="non-terminal residue" evidence="1">
    <location>
        <position position="222"/>
    </location>
</feature>
<accession>A0A381NWU6</accession>
<dbReference type="EMBL" id="UINC01000663">
    <property type="protein sequence ID" value="SUZ59091.1"/>
    <property type="molecule type" value="Genomic_DNA"/>
</dbReference>